<dbReference type="NCBIfam" id="TIGR01068">
    <property type="entry name" value="thioredoxin"/>
    <property type="match status" value="1"/>
</dbReference>
<dbReference type="PROSITE" id="PS51352">
    <property type="entry name" value="THIOREDOXIN_2"/>
    <property type="match status" value="1"/>
</dbReference>
<evidence type="ECO:0000259" key="5">
    <source>
        <dbReference type="PROSITE" id="PS51352"/>
    </source>
</evidence>
<dbReference type="FunFam" id="3.40.30.10:FF:000001">
    <property type="entry name" value="Thioredoxin"/>
    <property type="match status" value="1"/>
</dbReference>
<sequence length="137" mass="15363">MVYAVKDTSSLNQEFMASLLKLCCSFKKKEVNHFSGCQADFDSQLESAGELLVLVDFHATWCGPCKMIAPKLEEFANAYADKIVIVKVDVDDCEELAMRYNISSMPTFVFIKKGQQIDSFSGANAEKLEKYIIQHSS</sequence>
<proteinExistence type="predicted"/>
<dbReference type="OrthoDB" id="2121326at2759"/>
<dbReference type="STRING" id="568069.A0A1J1HR66"/>
<dbReference type="InterPro" id="IPR005746">
    <property type="entry name" value="Thioredoxin"/>
</dbReference>
<dbReference type="CDD" id="cd02947">
    <property type="entry name" value="TRX_family"/>
    <property type="match status" value="1"/>
</dbReference>
<dbReference type="PRINTS" id="PR00421">
    <property type="entry name" value="THIOREDOXIN"/>
</dbReference>
<feature type="domain" description="Thioredoxin" evidence="5">
    <location>
        <begin position="25"/>
        <end position="137"/>
    </location>
</feature>
<keyword evidence="3" id="KW-1015">Disulfide bond</keyword>
<evidence type="ECO:0000313" key="7">
    <source>
        <dbReference type="Proteomes" id="UP000183832"/>
    </source>
</evidence>
<evidence type="ECO:0000256" key="4">
    <source>
        <dbReference type="ARBA" id="ARBA00023284"/>
    </source>
</evidence>
<keyword evidence="4" id="KW-0676">Redox-active center</keyword>
<dbReference type="InterPro" id="IPR036249">
    <property type="entry name" value="Thioredoxin-like_sf"/>
</dbReference>
<dbReference type="Gene3D" id="3.40.30.10">
    <property type="entry name" value="Glutaredoxin"/>
    <property type="match status" value="1"/>
</dbReference>
<organism evidence="6 7">
    <name type="scientific">Clunio marinus</name>
    <dbReference type="NCBI Taxonomy" id="568069"/>
    <lineage>
        <taxon>Eukaryota</taxon>
        <taxon>Metazoa</taxon>
        <taxon>Ecdysozoa</taxon>
        <taxon>Arthropoda</taxon>
        <taxon>Hexapoda</taxon>
        <taxon>Insecta</taxon>
        <taxon>Pterygota</taxon>
        <taxon>Neoptera</taxon>
        <taxon>Endopterygota</taxon>
        <taxon>Diptera</taxon>
        <taxon>Nematocera</taxon>
        <taxon>Chironomoidea</taxon>
        <taxon>Chironomidae</taxon>
        <taxon>Clunio</taxon>
    </lineage>
</organism>
<dbReference type="PROSITE" id="PS00194">
    <property type="entry name" value="THIOREDOXIN_1"/>
    <property type="match status" value="1"/>
</dbReference>
<dbReference type="InterPro" id="IPR013766">
    <property type="entry name" value="Thioredoxin_domain"/>
</dbReference>
<dbReference type="Proteomes" id="UP000183832">
    <property type="component" value="Unassembled WGS sequence"/>
</dbReference>
<dbReference type="InterPro" id="IPR017937">
    <property type="entry name" value="Thioredoxin_CS"/>
</dbReference>
<dbReference type="PANTHER" id="PTHR46115">
    <property type="entry name" value="THIOREDOXIN-LIKE PROTEIN 1"/>
    <property type="match status" value="1"/>
</dbReference>
<keyword evidence="1" id="KW-0813">Transport</keyword>
<dbReference type="AlphaFoldDB" id="A0A1J1HR66"/>
<name>A0A1J1HR66_9DIPT</name>
<dbReference type="Pfam" id="PF00085">
    <property type="entry name" value="Thioredoxin"/>
    <property type="match status" value="1"/>
</dbReference>
<evidence type="ECO:0000313" key="6">
    <source>
        <dbReference type="EMBL" id="CRK90568.1"/>
    </source>
</evidence>
<evidence type="ECO:0000256" key="3">
    <source>
        <dbReference type="ARBA" id="ARBA00023157"/>
    </source>
</evidence>
<keyword evidence="7" id="KW-1185">Reference proteome</keyword>
<dbReference type="SUPFAM" id="SSF52833">
    <property type="entry name" value="Thioredoxin-like"/>
    <property type="match status" value="1"/>
</dbReference>
<accession>A0A1J1HR66</accession>
<evidence type="ECO:0000256" key="1">
    <source>
        <dbReference type="ARBA" id="ARBA00022448"/>
    </source>
</evidence>
<dbReference type="EMBL" id="CVRI01000020">
    <property type="protein sequence ID" value="CRK90568.1"/>
    <property type="molecule type" value="Genomic_DNA"/>
</dbReference>
<protein>
    <submittedName>
        <fullName evidence="6">CLUMA_CG004271, isoform A</fullName>
    </submittedName>
</protein>
<keyword evidence="2" id="KW-0249">Electron transport</keyword>
<dbReference type="GO" id="GO:0015035">
    <property type="term" value="F:protein-disulfide reductase activity"/>
    <property type="evidence" value="ECO:0007669"/>
    <property type="project" value="InterPro"/>
</dbReference>
<gene>
    <name evidence="6" type="primary">putative Thioredoxin-2</name>
    <name evidence="6" type="ORF">CLUMA_CG004271</name>
</gene>
<evidence type="ECO:0000256" key="2">
    <source>
        <dbReference type="ARBA" id="ARBA00022982"/>
    </source>
</evidence>
<reference evidence="6 7" key="1">
    <citation type="submission" date="2015-04" db="EMBL/GenBank/DDBJ databases">
        <authorList>
            <person name="Syromyatnikov M.Y."/>
            <person name="Popov V.N."/>
        </authorList>
    </citation>
    <scope>NUCLEOTIDE SEQUENCE [LARGE SCALE GENOMIC DNA]</scope>
</reference>